<dbReference type="CDD" id="cd16018">
    <property type="entry name" value="Enpp"/>
    <property type="match status" value="1"/>
</dbReference>
<protein>
    <submittedName>
        <fullName evidence="2">Alkaline phosphatase family protein</fullName>
    </submittedName>
</protein>
<gene>
    <name evidence="2" type="ORF">H3Z74_13550</name>
</gene>
<dbReference type="Pfam" id="PF01663">
    <property type="entry name" value="Phosphodiest"/>
    <property type="match status" value="1"/>
</dbReference>
<keyword evidence="3" id="KW-1185">Reference proteome</keyword>
<dbReference type="InterPro" id="IPR017850">
    <property type="entry name" value="Alkaline_phosphatase_core_sf"/>
</dbReference>
<dbReference type="KEGG" id="spap:H3Z74_13550"/>
<dbReference type="Proteomes" id="UP000516148">
    <property type="component" value="Chromosome"/>
</dbReference>
<dbReference type="AlphaFoldDB" id="A0A7H0LDS5"/>
<evidence type="ECO:0000256" key="1">
    <source>
        <dbReference type="SAM" id="SignalP"/>
    </source>
</evidence>
<keyword evidence="1" id="KW-0732">Signal</keyword>
<organism evidence="2 3">
    <name type="scientific">Sphingomonas alpina</name>
    <dbReference type="NCBI Taxonomy" id="653931"/>
    <lineage>
        <taxon>Bacteria</taxon>
        <taxon>Pseudomonadati</taxon>
        <taxon>Pseudomonadota</taxon>
        <taxon>Alphaproteobacteria</taxon>
        <taxon>Sphingomonadales</taxon>
        <taxon>Sphingomonadaceae</taxon>
        <taxon>Sphingomonas</taxon>
    </lineage>
</organism>
<reference evidence="2 3" key="1">
    <citation type="submission" date="2020-09" db="EMBL/GenBank/DDBJ databases">
        <title>Sphingomonas sp., a new species isolated from pork steak.</title>
        <authorList>
            <person name="Heidler von Heilborn D."/>
        </authorList>
    </citation>
    <scope>NUCLEOTIDE SEQUENCE [LARGE SCALE GENOMIC DNA]</scope>
    <source>
        <strain evidence="3">S8-3T</strain>
    </source>
</reference>
<proteinExistence type="predicted"/>
<feature type="chain" id="PRO_5028884594" evidence="1">
    <location>
        <begin position="23"/>
        <end position="420"/>
    </location>
</feature>
<dbReference type="GO" id="GO:0016787">
    <property type="term" value="F:hydrolase activity"/>
    <property type="evidence" value="ECO:0007669"/>
    <property type="project" value="UniProtKB-ARBA"/>
</dbReference>
<sequence length="420" mass="45141">MLARFLAALAILFVPLIAPATAKPAAKSAGTETLIVISIDGFRADYLDRGLSPTLAKLARGGVRSVGMRPAFPSVTLPNHQTLMTGKTPDHHGVIDNLMMDPAIPGWFGGLDPKVGEDPRWWQGAKPLWITAEEQGVRSADMYWPGAQVPFGGKVPSLGLAPGDLSADAEVDAVLKWLDRPAMSRPRFVTLYFPMVDDAGHSFGPDSKEVNTAIGLVDSALARLVSGLEQRNRRASTNLVVLADHGMMEIPDGQQILIDDFVDTSKLVVTTAGAYIGVNPLPGNEAEVDAAMLKPHDHLTCWRKSEIPARFAYGTHPRVPRIFCLAAPGWVVLTKPIAAYMKSHYASGFRGNHGYDQADPKMAALFVANGPAFKRGVTIPPFDNINVYLMLAQVLGVKGEPGDGTLALARDIMVPARQGE</sequence>
<dbReference type="Gene3D" id="3.30.1360.180">
    <property type="match status" value="1"/>
</dbReference>
<dbReference type="Gene3D" id="3.40.720.10">
    <property type="entry name" value="Alkaline Phosphatase, subunit A"/>
    <property type="match status" value="1"/>
</dbReference>
<accession>A0A7H0LDS5</accession>
<name>A0A7H0LDS5_9SPHN</name>
<dbReference type="SUPFAM" id="SSF53649">
    <property type="entry name" value="Alkaline phosphatase-like"/>
    <property type="match status" value="1"/>
</dbReference>
<dbReference type="EMBL" id="CP061038">
    <property type="protein sequence ID" value="QNQ07828.1"/>
    <property type="molecule type" value="Genomic_DNA"/>
</dbReference>
<evidence type="ECO:0000313" key="3">
    <source>
        <dbReference type="Proteomes" id="UP000516148"/>
    </source>
</evidence>
<dbReference type="InterPro" id="IPR002591">
    <property type="entry name" value="Phosphodiest/P_Trfase"/>
</dbReference>
<dbReference type="RefSeq" id="WP_187760175.1">
    <property type="nucleotide sequence ID" value="NZ_CP061038.1"/>
</dbReference>
<evidence type="ECO:0000313" key="2">
    <source>
        <dbReference type="EMBL" id="QNQ07828.1"/>
    </source>
</evidence>
<dbReference type="PANTHER" id="PTHR10151:SF120">
    <property type="entry name" value="BIS(5'-ADENOSYL)-TRIPHOSPHATASE"/>
    <property type="match status" value="1"/>
</dbReference>
<dbReference type="PANTHER" id="PTHR10151">
    <property type="entry name" value="ECTONUCLEOTIDE PYROPHOSPHATASE/PHOSPHODIESTERASE"/>
    <property type="match status" value="1"/>
</dbReference>
<feature type="signal peptide" evidence="1">
    <location>
        <begin position="1"/>
        <end position="22"/>
    </location>
</feature>